<reference evidence="1 2" key="1">
    <citation type="submission" date="2015-04" db="EMBL/GenBank/DDBJ databases">
        <authorList>
            <person name="Syromyatnikov M.Y."/>
            <person name="Popov V.N."/>
        </authorList>
    </citation>
    <scope>NUCLEOTIDE SEQUENCE [LARGE SCALE GENOMIC DNA]</scope>
</reference>
<dbReference type="Proteomes" id="UP000183832">
    <property type="component" value="Unassembled WGS sequence"/>
</dbReference>
<dbReference type="EMBL" id="CVRI01000001">
    <property type="protein sequence ID" value="CRK86371.1"/>
    <property type="molecule type" value="Genomic_DNA"/>
</dbReference>
<keyword evidence="2" id="KW-1185">Reference proteome</keyword>
<organism evidence="1 2">
    <name type="scientific">Clunio marinus</name>
    <dbReference type="NCBI Taxonomy" id="568069"/>
    <lineage>
        <taxon>Eukaryota</taxon>
        <taxon>Metazoa</taxon>
        <taxon>Ecdysozoa</taxon>
        <taxon>Arthropoda</taxon>
        <taxon>Hexapoda</taxon>
        <taxon>Insecta</taxon>
        <taxon>Pterygota</taxon>
        <taxon>Neoptera</taxon>
        <taxon>Endopterygota</taxon>
        <taxon>Diptera</taxon>
        <taxon>Nematocera</taxon>
        <taxon>Chironomoidea</taxon>
        <taxon>Chironomidae</taxon>
        <taxon>Clunio</taxon>
    </lineage>
</organism>
<dbReference type="AlphaFoldDB" id="A0A1J1HEV7"/>
<evidence type="ECO:0000313" key="1">
    <source>
        <dbReference type="EMBL" id="CRK86371.1"/>
    </source>
</evidence>
<accession>A0A1J1HEV7</accession>
<evidence type="ECO:0000313" key="2">
    <source>
        <dbReference type="Proteomes" id="UP000183832"/>
    </source>
</evidence>
<gene>
    <name evidence="1" type="ORF">CLUMA_CG000244</name>
</gene>
<protein>
    <submittedName>
        <fullName evidence="1">CLUMA_CG000244, isoform A</fullName>
    </submittedName>
</protein>
<proteinExistence type="predicted"/>
<sequence length="88" mass="10635">MIILFFNKFTNRFLLHGQTIEIIYLNNFTNFCFNIYCSPYCFKFLNLQFKLSLSRLKRIASHLPFKCPQNLTRTNATNFLNNWQSELR</sequence>
<name>A0A1J1HEV7_9DIPT</name>